<evidence type="ECO:0000313" key="1">
    <source>
        <dbReference type="EMBL" id="THZ90284.1"/>
    </source>
</evidence>
<protein>
    <submittedName>
        <fullName evidence="1">Uncharacterized protein</fullName>
    </submittedName>
</protein>
<organism evidence="1 2">
    <name type="scientific">Aureobasidium pullulans</name>
    <name type="common">Black yeast</name>
    <name type="synonym">Pullularia pullulans</name>
    <dbReference type="NCBI Taxonomy" id="5580"/>
    <lineage>
        <taxon>Eukaryota</taxon>
        <taxon>Fungi</taxon>
        <taxon>Dikarya</taxon>
        <taxon>Ascomycota</taxon>
        <taxon>Pezizomycotina</taxon>
        <taxon>Dothideomycetes</taxon>
        <taxon>Dothideomycetidae</taxon>
        <taxon>Dothideales</taxon>
        <taxon>Saccotheciaceae</taxon>
        <taxon>Aureobasidium</taxon>
    </lineage>
</organism>
<dbReference type="Proteomes" id="UP000304947">
    <property type="component" value="Unassembled WGS sequence"/>
</dbReference>
<dbReference type="AlphaFoldDB" id="A0A4S9YG82"/>
<reference evidence="1 2" key="1">
    <citation type="submission" date="2018-10" db="EMBL/GenBank/DDBJ databases">
        <title>Fifty Aureobasidium pullulans genomes reveal a recombining polyextremotolerant generalist.</title>
        <authorList>
            <person name="Gostincar C."/>
            <person name="Turk M."/>
            <person name="Zajc J."/>
            <person name="Gunde-Cimerman N."/>
        </authorList>
    </citation>
    <scope>NUCLEOTIDE SEQUENCE [LARGE SCALE GENOMIC DNA]</scope>
    <source>
        <strain evidence="1 2">EXF-3380</strain>
    </source>
</reference>
<proteinExistence type="predicted"/>
<name>A0A4S9YG82_AURPU</name>
<accession>A0A4S9YG82</accession>
<dbReference type="EMBL" id="QZBU01006000">
    <property type="protein sequence ID" value="THZ90284.1"/>
    <property type="molecule type" value="Genomic_DNA"/>
</dbReference>
<comment type="caution">
    <text evidence="1">The sequence shown here is derived from an EMBL/GenBank/DDBJ whole genome shotgun (WGS) entry which is preliminary data.</text>
</comment>
<gene>
    <name evidence="1" type="ORF">D6C83_09362</name>
</gene>
<sequence>MPSQRVTISRNARRLQNKIRGTLQGHLPELETITPLLLNVQIRTPFVFTRWAAQLHSKTYGLLYTTPRLYDTQEEAMYALLLWAYGLLSEDATWRCRSLYK</sequence>
<evidence type="ECO:0000313" key="2">
    <source>
        <dbReference type="Proteomes" id="UP000304947"/>
    </source>
</evidence>